<evidence type="ECO:0000313" key="1">
    <source>
        <dbReference type="EMBL" id="GJE62176.1"/>
    </source>
</evidence>
<proteinExistence type="predicted"/>
<reference evidence="1" key="1">
    <citation type="journal article" date="2021" name="Front. Microbiol.">
        <title>Comprehensive Comparative Genomics and Phenotyping of Methylobacterium Species.</title>
        <authorList>
            <person name="Alessa O."/>
            <person name="Ogura Y."/>
            <person name="Fujitani Y."/>
            <person name="Takami H."/>
            <person name="Hayashi T."/>
            <person name="Sahin N."/>
            <person name="Tani A."/>
        </authorList>
    </citation>
    <scope>NUCLEOTIDE SEQUENCE</scope>
    <source>
        <strain evidence="1">DSM 23632</strain>
    </source>
</reference>
<dbReference type="Proteomes" id="UP001055057">
    <property type="component" value="Unassembled WGS sequence"/>
</dbReference>
<keyword evidence="2" id="KW-1185">Reference proteome</keyword>
<sequence length="88" mass="8919">MDDRSPPDTGAAPAPTGILAWTVKVVVAAGLLGLGATQYLAGRSAPPVLTAANGRVLQDPETTGSIATDARSVRLDPCLAGLPRSARR</sequence>
<comment type="caution">
    <text evidence="1">The sequence shown here is derived from an EMBL/GenBank/DDBJ whole genome shotgun (WGS) entry which is preliminary data.</text>
</comment>
<protein>
    <submittedName>
        <fullName evidence="1">Uncharacterized protein</fullName>
    </submittedName>
</protein>
<name>A0ABQ4U401_9HYPH</name>
<organism evidence="1 2">
    <name type="scientific">Methylobacterium trifolii</name>
    <dbReference type="NCBI Taxonomy" id="1003092"/>
    <lineage>
        <taxon>Bacteria</taxon>
        <taxon>Pseudomonadati</taxon>
        <taxon>Pseudomonadota</taxon>
        <taxon>Alphaproteobacteria</taxon>
        <taxon>Hyphomicrobiales</taxon>
        <taxon>Methylobacteriaceae</taxon>
        <taxon>Methylobacterium</taxon>
    </lineage>
</organism>
<reference evidence="1" key="2">
    <citation type="submission" date="2021-08" db="EMBL/GenBank/DDBJ databases">
        <authorList>
            <person name="Tani A."/>
            <person name="Ola A."/>
            <person name="Ogura Y."/>
            <person name="Katsura K."/>
            <person name="Hayashi T."/>
        </authorList>
    </citation>
    <scope>NUCLEOTIDE SEQUENCE</scope>
    <source>
        <strain evidence="1">DSM 23632</strain>
    </source>
</reference>
<dbReference type="RefSeq" id="WP_238184815.1">
    <property type="nucleotide sequence ID" value="NZ_BPRB01000282.1"/>
</dbReference>
<dbReference type="EMBL" id="BPRB01000282">
    <property type="protein sequence ID" value="GJE62176.1"/>
    <property type="molecule type" value="Genomic_DNA"/>
</dbReference>
<evidence type="ECO:0000313" key="2">
    <source>
        <dbReference type="Proteomes" id="UP001055057"/>
    </source>
</evidence>
<gene>
    <name evidence="1" type="ORF">MPOCJGCO_4306</name>
</gene>
<accession>A0ABQ4U401</accession>